<protein>
    <submittedName>
        <fullName evidence="1">Uncharacterized protein</fullName>
    </submittedName>
</protein>
<evidence type="ECO:0000313" key="2">
    <source>
        <dbReference type="Proteomes" id="UP001623852"/>
    </source>
</evidence>
<dbReference type="Proteomes" id="UP001623852">
    <property type="component" value="Chromosome"/>
</dbReference>
<name>A0ABZ2UIQ1_9FLAO</name>
<reference evidence="1 2" key="1">
    <citation type="submission" date="2024-03" db="EMBL/GenBank/DDBJ databases">
        <title>Flavobacterium soyae.</title>
        <authorList>
            <person name="Zheng W."/>
        </authorList>
    </citation>
    <scope>NUCLEOTIDE SEQUENCE [LARGE SCALE GENOMIC DNA]</scope>
    <source>
        <strain evidence="1 2">55</strain>
    </source>
</reference>
<dbReference type="RefSeq" id="WP_232676003.1">
    <property type="nucleotide sequence ID" value="NZ_CP150845.1"/>
</dbReference>
<accession>A0ABZ2UIQ1</accession>
<proteinExistence type="predicted"/>
<sequence>MKVVFKANKMYTSGNAIGIKYNRKIYTNLIIVGRSAYIPSVKGYSWQIGR</sequence>
<evidence type="ECO:0000313" key="1">
    <source>
        <dbReference type="EMBL" id="WYZ21365.1"/>
    </source>
</evidence>
<organism evidence="1 2">
    <name type="scientific">Flavobacterium soyae</name>
    <dbReference type="NCBI Taxonomy" id="2903098"/>
    <lineage>
        <taxon>Bacteria</taxon>
        <taxon>Pseudomonadati</taxon>
        <taxon>Bacteroidota</taxon>
        <taxon>Flavobacteriia</taxon>
        <taxon>Flavobacteriales</taxon>
        <taxon>Flavobacteriaceae</taxon>
        <taxon>Flavobacterium</taxon>
    </lineage>
</organism>
<dbReference type="EMBL" id="CP150845">
    <property type="protein sequence ID" value="WYZ21365.1"/>
    <property type="molecule type" value="Genomic_DNA"/>
</dbReference>
<gene>
    <name evidence="1" type="ORF">AABD74_07840</name>
</gene>
<keyword evidence="2" id="KW-1185">Reference proteome</keyword>